<dbReference type="Gene3D" id="3.40.50.720">
    <property type="entry name" value="NAD(P)-binding Rossmann-like Domain"/>
    <property type="match status" value="1"/>
</dbReference>
<dbReference type="Pfam" id="PF13561">
    <property type="entry name" value="adh_short_C2"/>
    <property type="match status" value="1"/>
</dbReference>
<dbReference type="FunFam" id="3.40.50.720:FF:000084">
    <property type="entry name" value="Short-chain dehydrogenase reductase"/>
    <property type="match status" value="1"/>
</dbReference>
<protein>
    <recommendedName>
        <fullName evidence="2">Ketoreductase domain-containing protein</fullName>
    </recommendedName>
</protein>
<keyword evidence="1" id="KW-0560">Oxidoreductase</keyword>
<evidence type="ECO:0000313" key="3">
    <source>
        <dbReference type="EMBL" id="KAK9828142.1"/>
    </source>
</evidence>
<dbReference type="PANTHER" id="PTHR42898">
    <property type="entry name" value="TROPINONE REDUCTASE"/>
    <property type="match status" value="1"/>
</dbReference>
<gene>
    <name evidence="3" type="ORF">WJX74_000532</name>
</gene>
<evidence type="ECO:0000313" key="4">
    <source>
        <dbReference type="Proteomes" id="UP001438707"/>
    </source>
</evidence>
<dbReference type="Proteomes" id="UP001438707">
    <property type="component" value="Unassembled WGS sequence"/>
</dbReference>
<evidence type="ECO:0000256" key="1">
    <source>
        <dbReference type="ARBA" id="ARBA00023002"/>
    </source>
</evidence>
<dbReference type="PANTHER" id="PTHR42898:SF6">
    <property type="entry name" value="NADP-DEPENDENT MANNITOL DEHYDROGENASE"/>
    <property type="match status" value="1"/>
</dbReference>
<reference evidence="3 4" key="1">
    <citation type="journal article" date="2024" name="Nat. Commun.">
        <title>Phylogenomics reveals the evolutionary origins of lichenization in chlorophyte algae.</title>
        <authorList>
            <person name="Puginier C."/>
            <person name="Libourel C."/>
            <person name="Otte J."/>
            <person name="Skaloud P."/>
            <person name="Haon M."/>
            <person name="Grisel S."/>
            <person name="Petersen M."/>
            <person name="Berrin J.G."/>
            <person name="Delaux P.M."/>
            <person name="Dal Grande F."/>
            <person name="Keller J."/>
        </authorList>
    </citation>
    <scope>NUCLEOTIDE SEQUENCE [LARGE SCALE GENOMIC DNA]</scope>
    <source>
        <strain evidence="3 4">SAG 2145</strain>
    </source>
</reference>
<dbReference type="SUPFAM" id="SSF51735">
    <property type="entry name" value="NAD(P)-binding Rossmann-fold domains"/>
    <property type="match status" value="1"/>
</dbReference>
<dbReference type="AlphaFoldDB" id="A0AAW1R327"/>
<dbReference type="SMART" id="SM00822">
    <property type="entry name" value="PKS_KR"/>
    <property type="match status" value="1"/>
</dbReference>
<proteinExistence type="predicted"/>
<comment type="caution">
    <text evidence="3">The sequence shown here is derived from an EMBL/GenBank/DDBJ whole genome shotgun (WGS) entry which is preliminary data.</text>
</comment>
<organism evidence="3 4">
    <name type="scientific">Apatococcus lobatus</name>
    <dbReference type="NCBI Taxonomy" id="904363"/>
    <lineage>
        <taxon>Eukaryota</taxon>
        <taxon>Viridiplantae</taxon>
        <taxon>Chlorophyta</taxon>
        <taxon>core chlorophytes</taxon>
        <taxon>Trebouxiophyceae</taxon>
        <taxon>Chlorellales</taxon>
        <taxon>Chlorellaceae</taxon>
        <taxon>Apatococcus</taxon>
    </lineage>
</organism>
<sequence>MSSLTGSLFPTTAPAKHDAASSRALARFGLEDKTALVTGGTKGLGRAIVMELAQLGAKVLFCARSQSDIDTCMGEWTPLGYDVKGVTADLSDEAARAELIKQAEAFLGPCLHILVNNVGTNKRTPIASFELEDYRHVMQTNLESCFHLTQLAFPLLKASGNASVILMSSVAGLTALKTGAPYAMTKAAMCQFVKNLACEWGSQGIRANAVCPWYIATELANQVLADEGYSRKVVSATPMRRVGQPEEVSGLVTFLCSQAASYITGQAIAVDGGFTSLGFYPEGYLD</sequence>
<evidence type="ECO:0000259" key="2">
    <source>
        <dbReference type="SMART" id="SM00822"/>
    </source>
</evidence>
<keyword evidence="4" id="KW-1185">Reference proteome</keyword>
<dbReference type="InterPro" id="IPR002347">
    <property type="entry name" value="SDR_fam"/>
</dbReference>
<name>A0AAW1R327_9CHLO</name>
<dbReference type="InterPro" id="IPR020904">
    <property type="entry name" value="Sc_DH/Rdtase_CS"/>
</dbReference>
<dbReference type="InterPro" id="IPR036291">
    <property type="entry name" value="NAD(P)-bd_dom_sf"/>
</dbReference>
<dbReference type="PROSITE" id="PS00061">
    <property type="entry name" value="ADH_SHORT"/>
    <property type="match status" value="1"/>
</dbReference>
<feature type="domain" description="Ketoreductase" evidence="2">
    <location>
        <begin position="33"/>
        <end position="215"/>
    </location>
</feature>
<dbReference type="PRINTS" id="PR00081">
    <property type="entry name" value="GDHRDH"/>
</dbReference>
<dbReference type="GO" id="GO:0016491">
    <property type="term" value="F:oxidoreductase activity"/>
    <property type="evidence" value="ECO:0007669"/>
    <property type="project" value="UniProtKB-KW"/>
</dbReference>
<dbReference type="EMBL" id="JALJOS010000016">
    <property type="protein sequence ID" value="KAK9828142.1"/>
    <property type="molecule type" value="Genomic_DNA"/>
</dbReference>
<dbReference type="InterPro" id="IPR045000">
    <property type="entry name" value="TR"/>
</dbReference>
<accession>A0AAW1R327</accession>
<dbReference type="InterPro" id="IPR057326">
    <property type="entry name" value="KR_dom"/>
</dbReference>